<dbReference type="GO" id="GO:0017136">
    <property type="term" value="F:histone deacetylase activity, NAD-dependent"/>
    <property type="evidence" value="ECO:0007669"/>
    <property type="project" value="TreeGrafter"/>
</dbReference>
<dbReference type="Gene3D" id="3.30.1600.10">
    <property type="entry name" value="SIR2/SIRT2 'Small Domain"/>
    <property type="match status" value="1"/>
</dbReference>
<dbReference type="GO" id="GO:0036055">
    <property type="term" value="F:protein-succinyllysine desuccinylase activity"/>
    <property type="evidence" value="ECO:0007669"/>
    <property type="project" value="UniProtKB-UniRule"/>
</dbReference>
<evidence type="ECO:0000313" key="7">
    <source>
        <dbReference type="Proteomes" id="UP000464524"/>
    </source>
</evidence>
<feature type="binding site" evidence="3">
    <location>
        <position position="77"/>
    </location>
    <ligand>
        <name>substrate</name>
    </ligand>
</feature>
<feature type="binding site" evidence="3">
    <location>
        <begin position="222"/>
        <end position="224"/>
    </location>
    <ligand>
        <name>NAD(+)</name>
        <dbReference type="ChEBI" id="CHEBI:57540"/>
    </ligand>
</feature>
<feature type="domain" description="Deacetylase sirtuin-type" evidence="5">
    <location>
        <begin position="4"/>
        <end position="255"/>
    </location>
</feature>
<dbReference type="KEGG" id="pmes:FX988_00510"/>
<dbReference type="GO" id="GO:0036054">
    <property type="term" value="F:protein-malonyllysine demalonylase activity"/>
    <property type="evidence" value="ECO:0007669"/>
    <property type="project" value="InterPro"/>
</dbReference>
<dbReference type="HAMAP" id="MF_01121">
    <property type="entry name" value="Sirtuin_ClassIII"/>
    <property type="match status" value="1"/>
</dbReference>
<dbReference type="InterPro" id="IPR003000">
    <property type="entry name" value="Sirtuin"/>
</dbReference>
<dbReference type="NCBIfam" id="NF001755">
    <property type="entry name" value="PRK00481.1-5"/>
    <property type="match status" value="1"/>
</dbReference>
<dbReference type="EMBL" id="CP047656">
    <property type="protein sequence ID" value="QHJ10298.1"/>
    <property type="molecule type" value="Genomic_DNA"/>
</dbReference>
<dbReference type="InterPro" id="IPR050134">
    <property type="entry name" value="NAD-dep_sirtuin_deacylases"/>
</dbReference>
<accession>A0A857JGH3</accession>
<dbReference type="InterPro" id="IPR026591">
    <property type="entry name" value="Sirtuin_cat_small_dom_sf"/>
</dbReference>
<keyword evidence="7" id="KW-1185">Reference proteome</keyword>
<dbReference type="GO" id="GO:0005737">
    <property type="term" value="C:cytoplasm"/>
    <property type="evidence" value="ECO:0007669"/>
    <property type="project" value="UniProtKB-SubCell"/>
</dbReference>
<dbReference type="SUPFAM" id="SSF52467">
    <property type="entry name" value="DHS-like NAD/FAD-binding domain"/>
    <property type="match status" value="1"/>
</dbReference>
<proteinExistence type="inferred from homology"/>
<dbReference type="RefSeq" id="WP_160178194.1">
    <property type="nucleotide sequence ID" value="NZ_CP047656.1"/>
</dbReference>
<keyword evidence="2 3" id="KW-0520">NAD</keyword>
<dbReference type="AlphaFoldDB" id="A0A857JGH3"/>
<dbReference type="CDD" id="cd01412">
    <property type="entry name" value="SIRT5_Af1_CobB"/>
    <property type="match status" value="1"/>
</dbReference>
<feature type="binding site" evidence="3">
    <location>
        <position position="137"/>
    </location>
    <ligand>
        <name>Zn(2+)</name>
        <dbReference type="ChEBI" id="CHEBI:29105"/>
    </ligand>
</feature>
<comment type="similarity">
    <text evidence="3">Belongs to the sirtuin family. Class III subfamily.</text>
</comment>
<evidence type="ECO:0000256" key="3">
    <source>
        <dbReference type="HAMAP-Rule" id="MF_01121"/>
    </source>
</evidence>
<dbReference type="OrthoDB" id="9800582at2"/>
<dbReference type="GO" id="GO:0070403">
    <property type="term" value="F:NAD+ binding"/>
    <property type="evidence" value="ECO:0007669"/>
    <property type="project" value="UniProtKB-UniRule"/>
</dbReference>
<dbReference type="Proteomes" id="UP000464524">
    <property type="component" value="Chromosome"/>
</dbReference>
<dbReference type="Pfam" id="PF02146">
    <property type="entry name" value="SIR2"/>
    <property type="match status" value="1"/>
</dbReference>
<keyword evidence="6" id="KW-0378">Hydrolase</keyword>
<feature type="binding site" evidence="3">
    <location>
        <position position="240"/>
    </location>
    <ligand>
        <name>NAD(+)</name>
        <dbReference type="ChEBI" id="CHEBI:57540"/>
    </ligand>
</feature>
<protein>
    <recommendedName>
        <fullName evidence="3">NAD-dependent protein deacylase</fullName>
        <ecNumber evidence="3">2.3.1.286</ecNumber>
    </recommendedName>
    <alternativeName>
        <fullName evidence="3">Regulatory protein SIR2 homolog</fullName>
    </alternativeName>
</protein>
<evidence type="ECO:0000313" key="6">
    <source>
        <dbReference type="EMBL" id="QHJ10298.1"/>
    </source>
</evidence>
<comment type="function">
    <text evidence="3">NAD-dependent lysine deacetylase and desuccinylase that specifically removes acetyl and succinyl groups on target proteins. Modulates the activities of several proteins which are inactive in their acylated form.</text>
</comment>
<comment type="domain">
    <text evidence="3">2 residues (Tyr-74 and Arg-77) present in a large hydrophobic pocket are probably involved in substrate specificity. They are important for desuccinylation activity, but dispensable for deacetylation activity.</text>
</comment>
<feature type="active site" description="Proton acceptor" evidence="3">
    <location>
        <position position="129"/>
    </location>
</feature>
<reference evidence="6 7" key="1">
    <citation type="submission" date="2019-12" db="EMBL/GenBank/DDBJ databases">
        <title>Genome sequencing and assembly of endphytes of Porphyra tenera.</title>
        <authorList>
            <person name="Park J.M."/>
            <person name="Shin R."/>
            <person name="Jo S.H."/>
        </authorList>
    </citation>
    <scope>NUCLEOTIDE SEQUENCE [LARGE SCALE GENOMIC DNA]</scope>
    <source>
        <strain evidence="6 7">GPM4</strain>
    </source>
</reference>
<dbReference type="PROSITE" id="PS50305">
    <property type="entry name" value="SIRTUIN"/>
    <property type="match status" value="1"/>
</dbReference>
<dbReference type="InterPro" id="IPR029035">
    <property type="entry name" value="DHS-like_NAD/FAD-binding_dom"/>
</dbReference>
<comment type="subcellular location">
    <subcellularLocation>
        <location evidence="3">Cytoplasm</location>
    </subcellularLocation>
</comment>
<feature type="binding site" evidence="3">
    <location>
        <begin position="30"/>
        <end position="49"/>
    </location>
    <ligand>
        <name>NAD(+)</name>
        <dbReference type="ChEBI" id="CHEBI:57540"/>
    </ligand>
</feature>
<evidence type="ECO:0000256" key="2">
    <source>
        <dbReference type="ARBA" id="ARBA00023027"/>
    </source>
</evidence>
<dbReference type="Gene3D" id="3.40.50.1220">
    <property type="entry name" value="TPP-binding domain"/>
    <property type="match status" value="1"/>
</dbReference>
<dbReference type="EC" id="2.3.1.286" evidence="3"/>
<evidence type="ECO:0000259" key="5">
    <source>
        <dbReference type="PROSITE" id="PS50305"/>
    </source>
</evidence>
<comment type="catalytic activity">
    <reaction evidence="3">
        <text>N(6)-acetyl-L-lysyl-[protein] + NAD(+) + H2O = 2''-O-acetyl-ADP-D-ribose + nicotinamide + L-lysyl-[protein]</text>
        <dbReference type="Rhea" id="RHEA:43636"/>
        <dbReference type="Rhea" id="RHEA-COMP:9752"/>
        <dbReference type="Rhea" id="RHEA-COMP:10731"/>
        <dbReference type="ChEBI" id="CHEBI:15377"/>
        <dbReference type="ChEBI" id="CHEBI:17154"/>
        <dbReference type="ChEBI" id="CHEBI:29969"/>
        <dbReference type="ChEBI" id="CHEBI:57540"/>
        <dbReference type="ChEBI" id="CHEBI:61930"/>
        <dbReference type="ChEBI" id="CHEBI:83767"/>
        <dbReference type="EC" id="2.3.1.286"/>
    </reaction>
</comment>
<feature type="binding site" evidence="3">
    <location>
        <begin position="111"/>
        <end position="114"/>
    </location>
    <ligand>
        <name>NAD(+)</name>
        <dbReference type="ChEBI" id="CHEBI:57540"/>
    </ligand>
</feature>
<evidence type="ECO:0000256" key="4">
    <source>
        <dbReference type="PROSITE-ProRule" id="PRU00236"/>
    </source>
</evidence>
<comment type="caution">
    <text evidence="3 4">Lacks conserved residue(s) required for the propagation of feature annotation.</text>
</comment>
<feature type="binding site" evidence="3">
    <location>
        <begin position="196"/>
        <end position="198"/>
    </location>
    <ligand>
        <name>NAD(+)</name>
        <dbReference type="ChEBI" id="CHEBI:57540"/>
    </ligand>
</feature>
<dbReference type="InterPro" id="IPR027546">
    <property type="entry name" value="Sirtuin_class_III"/>
</dbReference>
<organism evidence="6 7">
    <name type="scientific">Paraglaciecola mesophila</name>
    <dbReference type="NCBI Taxonomy" id="197222"/>
    <lineage>
        <taxon>Bacteria</taxon>
        <taxon>Pseudomonadati</taxon>
        <taxon>Pseudomonadota</taxon>
        <taxon>Gammaproteobacteria</taxon>
        <taxon>Alteromonadales</taxon>
        <taxon>Alteromonadaceae</taxon>
        <taxon>Paraglaciecola</taxon>
    </lineage>
</organism>
<feature type="binding site" evidence="3">
    <location>
        <position position="74"/>
    </location>
    <ligand>
        <name>substrate</name>
    </ligand>
</feature>
<keyword evidence="3" id="KW-0479">Metal-binding</keyword>
<keyword evidence="1" id="KW-0808">Transferase</keyword>
<feature type="binding site" evidence="3">
    <location>
        <position position="156"/>
    </location>
    <ligand>
        <name>Zn(2+)</name>
        <dbReference type="ChEBI" id="CHEBI:29105"/>
    </ligand>
</feature>
<keyword evidence="3" id="KW-0862">Zinc</keyword>
<dbReference type="InterPro" id="IPR026590">
    <property type="entry name" value="Ssirtuin_cat_dom"/>
</dbReference>
<name>A0A857JGH3_9ALTE</name>
<sequence length="255" mass="28343">MSRKQTPHLNPSNFGASSDGQWPNIVILTGAGISAESGLKTFRDNDGLWEEHALEEVATPEAFSRNPELVYRFYNQRREQLQSADVQPNAAHIALAKLESAFPENVLIITQNVDDLHERAGSKNVLHMHGELLSARCNQSHRRFIMKRPFDGTSRCQCCSPSQTIRPDIVWFGEMPFHMEEIECAVQEADVFISIGTSGNVYPAAGLVQIANHYGAHTVELNLAPSEGNNDFLEAHYGLASAVVPHYLTQYLKGK</sequence>
<dbReference type="PANTHER" id="PTHR11085:SF4">
    <property type="entry name" value="NAD-DEPENDENT PROTEIN DEACYLASE"/>
    <property type="match status" value="1"/>
</dbReference>
<evidence type="ECO:0000256" key="1">
    <source>
        <dbReference type="ARBA" id="ARBA00022679"/>
    </source>
</evidence>
<dbReference type="PANTHER" id="PTHR11085">
    <property type="entry name" value="NAD-DEPENDENT PROTEIN DEACYLASE SIRTUIN-5, MITOCHONDRIAL-RELATED"/>
    <property type="match status" value="1"/>
</dbReference>
<dbReference type="GO" id="GO:0008270">
    <property type="term" value="F:zinc ion binding"/>
    <property type="evidence" value="ECO:0007669"/>
    <property type="project" value="UniProtKB-UniRule"/>
</dbReference>
<comment type="cofactor">
    <cofactor evidence="3">
        <name>Zn(2+)</name>
        <dbReference type="ChEBI" id="CHEBI:29105"/>
    </cofactor>
    <text evidence="3">Binds 1 zinc ion per subunit.</text>
</comment>
<keyword evidence="3" id="KW-0963">Cytoplasm</keyword>
<comment type="catalytic activity">
    <reaction evidence="3">
        <text>N(6)-succinyl-L-lysyl-[protein] + NAD(+) + H2O = 2''-O-succinyl-ADP-D-ribose + nicotinamide + L-lysyl-[protein]</text>
        <dbReference type="Rhea" id="RHEA:47668"/>
        <dbReference type="Rhea" id="RHEA-COMP:9752"/>
        <dbReference type="Rhea" id="RHEA-COMP:11877"/>
        <dbReference type="ChEBI" id="CHEBI:15377"/>
        <dbReference type="ChEBI" id="CHEBI:17154"/>
        <dbReference type="ChEBI" id="CHEBI:29969"/>
        <dbReference type="ChEBI" id="CHEBI:57540"/>
        <dbReference type="ChEBI" id="CHEBI:87830"/>
        <dbReference type="ChEBI" id="CHEBI:87832"/>
    </reaction>
</comment>
<gene>
    <name evidence="3" type="primary">cobB</name>
    <name evidence="6" type="ORF">FX988_00510</name>
</gene>